<organism evidence="1 2">
    <name type="scientific">Stakelama sediminis</name>
    <dbReference type="NCBI Taxonomy" id="463200"/>
    <lineage>
        <taxon>Bacteria</taxon>
        <taxon>Pseudomonadati</taxon>
        <taxon>Pseudomonadota</taxon>
        <taxon>Alphaproteobacteria</taxon>
        <taxon>Sphingomonadales</taxon>
        <taxon>Sphingomonadaceae</taxon>
        <taxon>Stakelama</taxon>
    </lineage>
</organism>
<evidence type="ECO:0000313" key="1">
    <source>
        <dbReference type="EMBL" id="MBB5719616.1"/>
    </source>
</evidence>
<dbReference type="Proteomes" id="UP000554342">
    <property type="component" value="Unassembled WGS sequence"/>
</dbReference>
<name>A0A840Z1M8_9SPHN</name>
<protein>
    <submittedName>
        <fullName evidence="1">Uncharacterized protein</fullName>
    </submittedName>
</protein>
<sequence length="39" mass="4312">MAGFGAALLAFFFVLPFILGHRCEQAGGRFNRIKLTCTH</sequence>
<comment type="caution">
    <text evidence="1">The sequence shown here is derived from an EMBL/GenBank/DDBJ whole genome shotgun (WGS) entry which is preliminary data.</text>
</comment>
<proteinExistence type="predicted"/>
<reference evidence="1 2" key="1">
    <citation type="submission" date="2020-08" db="EMBL/GenBank/DDBJ databases">
        <title>Genomic Encyclopedia of Type Strains, Phase IV (KMG-IV): sequencing the most valuable type-strain genomes for metagenomic binning, comparative biology and taxonomic classification.</title>
        <authorList>
            <person name="Goeker M."/>
        </authorList>
    </citation>
    <scope>NUCLEOTIDE SEQUENCE [LARGE SCALE GENOMIC DNA]</scope>
    <source>
        <strain evidence="1 2">DSM 27203</strain>
    </source>
</reference>
<dbReference type="AlphaFoldDB" id="A0A840Z1M8"/>
<gene>
    <name evidence="1" type="ORF">FHR23_002564</name>
</gene>
<keyword evidence="2" id="KW-1185">Reference proteome</keyword>
<accession>A0A840Z1M8</accession>
<dbReference type="EMBL" id="JACIJI010000005">
    <property type="protein sequence ID" value="MBB5719616.1"/>
    <property type="molecule type" value="Genomic_DNA"/>
</dbReference>
<evidence type="ECO:0000313" key="2">
    <source>
        <dbReference type="Proteomes" id="UP000554342"/>
    </source>
</evidence>